<feature type="binding site" evidence="7">
    <location>
        <position position="243"/>
    </location>
    <ligand>
        <name>Mg(2+)</name>
        <dbReference type="ChEBI" id="CHEBI:18420"/>
    </ligand>
</feature>
<feature type="domain" description="Hflx-type G" evidence="9">
    <location>
        <begin position="210"/>
        <end position="376"/>
    </location>
</feature>
<keyword evidence="11" id="KW-1185">Reference proteome</keyword>
<dbReference type="Pfam" id="PF01926">
    <property type="entry name" value="MMR_HSR1"/>
    <property type="match status" value="1"/>
</dbReference>
<dbReference type="Gene3D" id="6.10.250.2860">
    <property type="match status" value="1"/>
</dbReference>
<comment type="subcellular location">
    <subcellularLocation>
        <location evidence="5">Cytoplasm</location>
    </subcellularLocation>
    <text evidence="5">May associate with membranes.</text>
</comment>
<reference evidence="10 11" key="1">
    <citation type="journal article" date="2010" name="Stand. Genomic Sci.">
        <title>Complete genome sequence of Spirochaeta smaragdinae type strain (SEBR 4228).</title>
        <authorList>
            <person name="Mavromatis K."/>
            <person name="Yasawong M."/>
            <person name="Chertkov O."/>
            <person name="Lapidus A."/>
            <person name="Lucas S."/>
            <person name="Nolan M."/>
            <person name="Del Rio T.G."/>
            <person name="Tice H."/>
            <person name="Cheng J.F."/>
            <person name="Pitluck S."/>
            <person name="Liolios K."/>
            <person name="Ivanova N."/>
            <person name="Tapia R."/>
            <person name="Han C."/>
            <person name="Bruce D."/>
            <person name="Goodwin L."/>
            <person name="Pati A."/>
            <person name="Chen A."/>
            <person name="Palaniappan K."/>
            <person name="Land M."/>
            <person name="Hauser L."/>
            <person name="Chang Y.J."/>
            <person name="Jeffries C.D."/>
            <person name="Detter J.C."/>
            <person name="Rohde M."/>
            <person name="Brambilla E."/>
            <person name="Spring S."/>
            <person name="Goker M."/>
            <person name="Sikorski J."/>
            <person name="Woyke T."/>
            <person name="Bristow J."/>
            <person name="Eisen J.A."/>
            <person name="Markowitz V."/>
            <person name="Hugenholtz P."/>
            <person name="Klenk H.P."/>
            <person name="Kyrpides N.C."/>
        </authorList>
    </citation>
    <scope>NUCLEOTIDE SEQUENCE [LARGE SCALE GENOMIC DNA]</scope>
    <source>
        <strain evidence="11">DSM 11293 / JCM 15392 / SEBR 4228</strain>
    </source>
</reference>
<name>E1R4U9_SEDSS</name>
<dbReference type="HAMAP" id="MF_00900">
    <property type="entry name" value="GTPase_HflX"/>
    <property type="match status" value="1"/>
</dbReference>
<dbReference type="Pfam" id="PF13167">
    <property type="entry name" value="GTP-bdg_N"/>
    <property type="match status" value="1"/>
</dbReference>
<evidence type="ECO:0000256" key="3">
    <source>
        <dbReference type="ARBA" id="ARBA00022842"/>
    </source>
</evidence>
<feature type="binding site" evidence="6">
    <location>
        <begin position="329"/>
        <end position="332"/>
    </location>
    <ligand>
        <name>GTP</name>
        <dbReference type="ChEBI" id="CHEBI:37565"/>
    </ligand>
</feature>
<keyword evidence="4 5" id="KW-0342">GTP-binding</keyword>
<dbReference type="STRING" id="573413.Spirs_3087"/>
<dbReference type="Proteomes" id="UP000002318">
    <property type="component" value="Chromosome"/>
</dbReference>
<dbReference type="eggNOG" id="COG2262">
    <property type="taxonomic scope" value="Bacteria"/>
</dbReference>
<evidence type="ECO:0000256" key="7">
    <source>
        <dbReference type="PIRSR" id="PIRSR006809-2"/>
    </source>
</evidence>
<dbReference type="InterPro" id="IPR042108">
    <property type="entry name" value="GTPase_HflX_N_sf"/>
</dbReference>
<evidence type="ECO:0000256" key="2">
    <source>
        <dbReference type="ARBA" id="ARBA00022741"/>
    </source>
</evidence>
<dbReference type="InterPro" id="IPR025121">
    <property type="entry name" value="GTPase_HflX_N"/>
</dbReference>
<dbReference type="Gene3D" id="3.40.50.11060">
    <property type="entry name" value="GTPase HflX, N-terminal domain"/>
    <property type="match status" value="1"/>
</dbReference>
<keyword evidence="2 5" id="KW-0547">Nucleotide-binding</keyword>
<dbReference type="InterPro" id="IPR030394">
    <property type="entry name" value="G_HFLX_dom"/>
</dbReference>
<dbReference type="SUPFAM" id="SSF52540">
    <property type="entry name" value="P-loop containing nucleoside triphosphate hydrolases"/>
    <property type="match status" value="1"/>
</dbReference>
<dbReference type="PANTHER" id="PTHR10229:SF0">
    <property type="entry name" value="GTP-BINDING PROTEIN 6-RELATED"/>
    <property type="match status" value="1"/>
</dbReference>
<evidence type="ECO:0000256" key="8">
    <source>
        <dbReference type="SAM" id="Coils"/>
    </source>
</evidence>
<feature type="binding site" evidence="6">
    <location>
        <begin position="263"/>
        <end position="266"/>
    </location>
    <ligand>
        <name>GTP</name>
        <dbReference type="ChEBI" id="CHEBI:37565"/>
    </ligand>
</feature>
<keyword evidence="1 7" id="KW-0479">Metal-binding</keyword>
<dbReference type="NCBIfam" id="TIGR03156">
    <property type="entry name" value="GTP_HflX"/>
    <property type="match status" value="1"/>
</dbReference>
<comment type="function">
    <text evidence="5">GTPase that associates with the 50S ribosomal subunit and may have a role during protein synthesis or ribosome biogenesis.</text>
</comment>
<dbReference type="InterPro" id="IPR006073">
    <property type="entry name" value="GTP-bd"/>
</dbReference>
<dbReference type="RefSeq" id="WP_013255646.1">
    <property type="nucleotide sequence ID" value="NC_014364.1"/>
</dbReference>
<dbReference type="InterPro" id="IPR027417">
    <property type="entry name" value="P-loop_NTPase"/>
</dbReference>
<feature type="binding site" evidence="7">
    <location>
        <position position="223"/>
    </location>
    <ligand>
        <name>Mg(2+)</name>
        <dbReference type="ChEBI" id="CHEBI:18420"/>
    </ligand>
</feature>
<keyword evidence="8" id="KW-0175">Coiled coil</keyword>
<dbReference type="InterPro" id="IPR032305">
    <property type="entry name" value="GTP-bd_M"/>
</dbReference>
<dbReference type="Pfam" id="PF16360">
    <property type="entry name" value="GTP-bdg_M"/>
    <property type="match status" value="1"/>
</dbReference>
<evidence type="ECO:0000259" key="9">
    <source>
        <dbReference type="PROSITE" id="PS51705"/>
    </source>
</evidence>
<dbReference type="GO" id="GO:0046872">
    <property type="term" value="F:metal ion binding"/>
    <property type="evidence" value="ECO:0007669"/>
    <property type="project" value="UniProtKB-KW"/>
</dbReference>
<dbReference type="CDD" id="cd01878">
    <property type="entry name" value="HflX"/>
    <property type="match status" value="1"/>
</dbReference>
<accession>E1R4U9</accession>
<dbReference type="GO" id="GO:0005525">
    <property type="term" value="F:GTP binding"/>
    <property type="evidence" value="ECO:0007669"/>
    <property type="project" value="UniProtKB-UniRule"/>
</dbReference>
<dbReference type="PIRSF" id="PIRSF006809">
    <property type="entry name" value="GTP-binding_hflX_prd"/>
    <property type="match status" value="1"/>
</dbReference>
<dbReference type="GO" id="GO:0043022">
    <property type="term" value="F:ribosome binding"/>
    <property type="evidence" value="ECO:0007669"/>
    <property type="project" value="TreeGrafter"/>
</dbReference>
<evidence type="ECO:0000256" key="6">
    <source>
        <dbReference type="PIRSR" id="PIRSR006809-1"/>
    </source>
</evidence>
<keyword evidence="3 7" id="KW-0460">Magnesium</keyword>
<evidence type="ECO:0000313" key="10">
    <source>
        <dbReference type="EMBL" id="ADK82187.1"/>
    </source>
</evidence>
<dbReference type="AlphaFoldDB" id="E1R4U9"/>
<dbReference type="OrthoDB" id="9812272at2"/>
<comment type="subunit">
    <text evidence="5">Monomer. Associates with the 50S ribosomal subunit.</text>
</comment>
<evidence type="ECO:0000256" key="5">
    <source>
        <dbReference type="HAMAP-Rule" id="MF_00900"/>
    </source>
</evidence>
<feature type="binding site" evidence="6">
    <location>
        <begin position="354"/>
        <end position="356"/>
    </location>
    <ligand>
        <name>GTP</name>
        <dbReference type="ChEBI" id="CHEBI:37565"/>
    </ligand>
</feature>
<protein>
    <recommendedName>
        <fullName evidence="5">GTPase HflX</fullName>
    </recommendedName>
    <alternativeName>
        <fullName evidence="5">GTP-binding protein HflX</fullName>
    </alternativeName>
</protein>
<dbReference type="Gene3D" id="3.40.50.300">
    <property type="entry name" value="P-loop containing nucleotide triphosphate hydrolases"/>
    <property type="match status" value="1"/>
</dbReference>
<evidence type="ECO:0000256" key="4">
    <source>
        <dbReference type="ARBA" id="ARBA00023134"/>
    </source>
</evidence>
<comment type="similarity">
    <text evidence="5">Belongs to the TRAFAC class OBG-HflX-like GTPase superfamily. HflX GTPase family.</text>
</comment>
<gene>
    <name evidence="5" type="primary">hflX</name>
    <name evidence="10" type="ordered locus">Spirs_3087</name>
</gene>
<feature type="coiled-coil region" evidence="8">
    <location>
        <begin position="176"/>
        <end position="203"/>
    </location>
</feature>
<dbReference type="PRINTS" id="PR00326">
    <property type="entry name" value="GTP1OBG"/>
</dbReference>
<feature type="binding site" evidence="6">
    <location>
        <begin position="216"/>
        <end position="223"/>
    </location>
    <ligand>
        <name>GTP</name>
        <dbReference type="ChEBI" id="CHEBI:37565"/>
    </ligand>
</feature>
<comment type="cofactor">
    <cofactor evidence="7">
        <name>Mg(2+)</name>
        <dbReference type="ChEBI" id="CHEBI:18420"/>
    </cofactor>
</comment>
<organism evidence="10 11">
    <name type="scientific">Sediminispirochaeta smaragdinae (strain DSM 11293 / JCM 15392 / SEBR 4228)</name>
    <name type="common">Spirochaeta smaragdinae</name>
    <dbReference type="NCBI Taxonomy" id="573413"/>
    <lineage>
        <taxon>Bacteria</taxon>
        <taxon>Pseudomonadati</taxon>
        <taxon>Spirochaetota</taxon>
        <taxon>Spirochaetia</taxon>
        <taxon>Spirochaetales</taxon>
        <taxon>Spirochaetaceae</taxon>
        <taxon>Sediminispirochaeta</taxon>
    </lineage>
</organism>
<dbReference type="GO" id="GO:0003924">
    <property type="term" value="F:GTPase activity"/>
    <property type="evidence" value="ECO:0007669"/>
    <property type="project" value="UniProtKB-UniRule"/>
</dbReference>
<sequence length="429" mass="47591">MIETYQRETEDSLPRERRAFLVELRRAEESERSCEAHLAELKGLVGTLGLTIAGTTVAPLRSPSPALLLGSGKSEEIADSADELDAGVIIIDDDLTPRQQRNWERLSGCVVIDRQEVILEIFADRAATREASLQVALARMEYSLPRLTRAWTHLSRQRGGSRGTRGEGETQLESDRRIVLAKVAKLKKELEGVRRQRATARKQRRSVPLPTVALVGYTNAGKSSLLNALAGSAVNAEDKLFATLDPTTRRLELSGGRSVLLTDTVGFIRKLPHALVDAFRATLEETLLADLLIHVIDASDPEAVEHYRTTRQVLSEIGAEDTEQIIVLNKADLPHDPLLLAPLREADPQALFISTKNGLHLDILKERIAVMLEKHTSGHRYRIPLDRYDLVALLHREGRIITEEATGQAVCVEAMANEKVDSILKAFRE</sequence>
<evidence type="ECO:0000256" key="1">
    <source>
        <dbReference type="ARBA" id="ARBA00022723"/>
    </source>
</evidence>
<evidence type="ECO:0000313" key="11">
    <source>
        <dbReference type="Proteomes" id="UP000002318"/>
    </source>
</evidence>
<dbReference type="PANTHER" id="PTHR10229">
    <property type="entry name" value="GTP-BINDING PROTEIN HFLX"/>
    <property type="match status" value="1"/>
</dbReference>
<proteinExistence type="inferred from homology"/>
<dbReference type="PROSITE" id="PS51705">
    <property type="entry name" value="G_HFLX"/>
    <property type="match status" value="1"/>
</dbReference>
<dbReference type="KEGG" id="ssm:Spirs_3087"/>
<keyword evidence="5" id="KW-0963">Cytoplasm</keyword>
<feature type="binding site" evidence="6">
    <location>
        <begin position="241"/>
        <end position="245"/>
    </location>
    <ligand>
        <name>GTP</name>
        <dbReference type="ChEBI" id="CHEBI:37565"/>
    </ligand>
</feature>
<dbReference type="EMBL" id="CP002116">
    <property type="protein sequence ID" value="ADK82187.1"/>
    <property type="molecule type" value="Genomic_DNA"/>
</dbReference>
<dbReference type="InterPro" id="IPR016496">
    <property type="entry name" value="GTPase_HflX"/>
</dbReference>
<dbReference type="GO" id="GO:0005737">
    <property type="term" value="C:cytoplasm"/>
    <property type="evidence" value="ECO:0007669"/>
    <property type="project" value="UniProtKB-SubCell"/>
</dbReference>
<dbReference type="HOGENOM" id="CLU_019597_2_1_12"/>